<dbReference type="OrthoDB" id="3685017at2"/>
<dbReference type="EMBL" id="NKYE01000007">
    <property type="protein sequence ID" value="OZM72722.1"/>
    <property type="molecule type" value="Genomic_DNA"/>
</dbReference>
<dbReference type="InParanoid" id="A0A263D2M6"/>
<comment type="similarity">
    <text evidence="2">Belongs to the EspG family.</text>
</comment>
<reference evidence="6 7" key="1">
    <citation type="submission" date="2017-07" db="EMBL/GenBank/DDBJ databases">
        <title>Amycolatopsis antarcticus sp. nov., isolated from the surface of an Antarcticus brown macroalga.</title>
        <authorList>
            <person name="Wang J."/>
            <person name="Leiva S."/>
            <person name="Huang J."/>
            <person name="Huang Y."/>
        </authorList>
    </citation>
    <scope>NUCLEOTIDE SEQUENCE [LARGE SCALE GENOMIC DNA]</scope>
    <source>
        <strain evidence="6 7">AU-G6</strain>
    </source>
</reference>
<accession>A0A263D2M6</accession>
<dbReference type="InterPro" id="IPR025734">
    <property type="entry name" value="EspG"/>
</dbReference>
<sequence length="263" mass="28273">MLDQQVTLTTGTLLNLIRRRDGEPHTVLASTPVWQSPEAKRAATDRANAELAGYGLAGRGGIDRGLLATVQAVARPQVEFYGWITGGHDGKPVNYTLLAGSAGGEGFVLARNTDHEGVVLVSLRPDQLMENFIAQIPGLAPGRGRQLSVPRSQVGGTGRTGDGDEGFEILRSSRPSESSQEAEELRRVLGLRRLGGGSLYVAARTRAGTRQRVERPLNYIDTTEGRWLTEEIPGSGEPRVALTPATAQLIADRLRNAHSRLPV</sequence>
<evidence type="ECO:0000256" key="1">
    <source>
        <dbReference type="ARBA" id="ARBA00004496"/>
    </source>
</evidence>
<evidence type="ECO:0000313" key="7">
    <source>
        <dbReference type="Proteomes" id="UP000242444"/>
    </source>
</evidence>
<keyword evidence="4" id="KW-0143">Chaperone</keyword>
<comment type="subcellular location">
    <subcellularLocation>
        <location evidence="1">Cytoplasm</location>
    </subcellularLocation>
</comment>
<evidence type="ECO:0000256" key="2">
    <source>
        <dbReference type="ARBA" id="ARBA00006411"/>
    </source>
</evidence>
<keyword evidence="7" id="KW-1185">Reference proteome</keyword>
<dbReference type="Pfam" id="PF14011">
    <property type="entry name" value="ESX-1_EspG"/>
    <property type="match status" value="1"/>
</dbReference>
<evidence type="ECO:0000313" key="6">
    <source>
        <dbReference type="EMBL" id="OZM72722.1"/>
    </source>
</evidence>
<comment type="caution">
    <text evidence="6">The sequence shown here is derived from an EMBL/GenBank/DDBJ whole genome shotgun (WGS) entry which is preliminary data.</text>
</comment>
<feature type="region of interest" description="Disordered" evidence="5">
    <location>
        <begin position="144"/>
        <end position="165"/>
    </location>
</feature>
<proteinExistence type="inferred from homology"/>
<evidence type="ECO:0000256" key="4">
    <source>
        <dbReference type="ARBA" id="ARBA00023186"/>
    </source>
</evidence>
<dbReference type="AlphaFoldDB" id="A0A263D2M6"/>
<evidence type="ECO:0000256" key="5">
    <source>
        <dbReference type="SAM" id="MobiDB-lite"/>
    </source>
</evidence>
<dbReference type="RefSeq" id="WP_094863199.1">
    <property type="nucleotide sequence ID" value="NZ_NKYE01000007.1"/>
</dbReference>
<name>A0A263D2M6_9PSEU</name>
<dbReference type="Proteomes" id="UP000242444">
    <property type="component" value="Unassembled WGS sequence"/>
</dbReference>
<protein>
    <submittedName>
        <fullName evidence="6">ESX secretion-associated protein EspG</fullName>
    </submittedName>
</protein>
<keyword evidence="3" id="KW-0963">Cytoplasm</keyword>
<organism evidence="6 7">
    <name type="scientific">Amycolatopsis antarctica</name>
    <dbReference type="NCBI Taxonomy" id="1854586"/>
    <lineage>
        <taxon>Bacteria</taxon>
        <taxon>Bacillati</taxon>
        <taxon>Actinomycetota</taxon>
        <taxon>Actinomycetes</taxon>
        <taxon>Pseudonocardiales</taxon>
        <taxon>Pseudonocardiaceae</taxon>
        <taxon>Amycolatopsis</taxon>
    </lineage>
</organism>
<gene>
    <name evidence="6" type="ORF">CFN78_13950</name>
</gene>
<evidence type="ECO:0000256" key="3">
    <source>
        <dbReference type="ARBA" id="ARBA00022490"/>
    </source>
</evidence>